<dbReference type="EMBL" id="JAHBBD010000019">
    <property type="protein sequence ID" value="MBW3083340.1"/>
    <property type="molecule type" value="Genomic_DNA"/>
</dbReference>
<dbReference type="Proteomes" id="UP000812844">
    <property type="component" value="Unassembled WGS sequence"/>
</dbReference>
<feature type="transmembrane region" description="Helical" evidence="2">
    <location>
        <begin position="45"/>
        <end position="66"/>
    </location>
</feature>
<dbReference type="RefSeq" id="WP_219082383.1">
    <property type="nucleotide sequence ID" value="NZ_JAHBBD010000019.1"/>
</dbReference>
<protein>
    <submittedName>
        <fullName evidence="3">Uncharacterized protein</fullName>
    </submittedName>
</protein>
<keyword evidence="2" id="KW-0472">Membrane</keyword>
<feature type="region of interest" description="Disordered" evidence="1">
    <location>
        <begin position="212"/>
        <end position="252"/>
    </location>
</feature>
<organism evidence="3 4">
    <name type="scientific">Bifidobacterium phasiani</name>
    <dbReference type="NCBI Taxonomy" id="2834431"/>
    <lineage>
        <taxon>Bacteria</taxon>
        <taxon>Bacillati</taxon>
        <taxon>Actinomycetota</taxon>
        <taxon>Actinomycetes</taxon>
        <taxon>Bifidobacteriales</taxon>
        <taxon>Bifidobacteriaceae</taxon>
        <taxon>Bifidobacterium</taxon>
    </lineage>
</organism>
<keyword evidence="2" id="KW-0812">Transmembrane</keyword>
<evidence type="ECO:0000256" key="1">
    <source>
        <dbReference type="SAM" id="MobiDB-lite"/>
    </source>
</evidence>
<feature type="transmembrane region" description="Helical" evidence="2">
    <location>
        <begin position="153"/>
        <end position="176"/>
    </location>
</feature>
<comment type="caution">
    <text evidence="3">The sequence shown here is derived from an EMBL/GenBank/DDBJ whole genome shotgun (WGS) entry which is preliminary data.</text>
</comment>
<evidence type="ECO:0000313" key="3">
    <source>
        <dbReference type="EMBL" id="MBW3083340.1"/>
    </source>
</evidence>
<name>A0ABS6WA15_9BIFI</name>
<keyword evidence="2" id="KW-1133">Transmembrane helix</keyword>
<gene>
    <name evidence="3" type="ORF">KIH73_08180</name>
</gene>
<feature type="transmembrane region" description="Helical" evidence="2">
    <location>
        <begin position="98"/>
        <end position="123"/>
    </location>
</feature>
<proteinExistence type="predicted"/>
<accession>A0ABS6WA15</accession>
<evidence type="ECO:0000313" key="4">
    <source>
        <dbReference type="Proteomes" id="UP000812844"/>
    </source>
</evidence>
<sequence length="252" mass="26436">MWHWIECALHAARFLTYAWFAATALCKLVYLMYPDAIVYWLLPALVRSVVFSPAMVGAVACAYVVTYGWRAYQRWRDAPLQVWIASHYRGDRPTPRPLVVRCAAWLVRLAAFCAVAALFVAGIGRAVVNGSLQAVMVVVRDAIGGALARPNHWGMVVIVVAAAVAVVLGLAVVLAVMSGGGGGLGSPGEGLPGAAPRLAARLPVAVPVGMPAGVSAGPRPSDRAGGRRRCATATAGSSPLSRRATRRCSAPV</sequence>
<evidence type="ECO:0000256" key="2">
    <source>
        <dbReference type="SAM" id="Phobius"/>
    </source>
</evidence>
<feature type="transmembrane region" description="Helical" evidence="2">
    <location>
        <begin position="12"/>
        <end position="33"/>
    </location>
</feature>
<reference evidence="3 4" key="1">
    <citation type="submission" date="2021-05" db="EMBL/GenBank/DDBJ databases">
        <title>Phylogenetic classification of ten novel species belonging to the genus Bifidobacterium comprising B. colchicus sp. nov., B. abeli sp. nov., B. bicoloris sp. nov., B. guerezis sp. nov., B. rosaliae sp. nov., B. santillanensis sp. nov., B. argentati sp. nov., B. amazzoni sp. nov., B. pluviali sp. nov., and B. pinnaculum sp. nov.</title>
        <authorList>
            <person name="Lugli G.A."/>
            <person name="Ruiz Garcia L."/>
            <person name="Margolles A."/>
            <person name="Ventura M."/>
        </authorList>
    </citation>
    <scope>NUCLEOTIDE SEQUENCE [LARGE SCALE GENOMIC DNA]</scope>
    <source>
        <strain evidence="3 4">6T3</strain>
    </source>
</reference>
<keyword evidence="4" id="KW-1185">Reference proteome</keyword>